<organism evidence="2 3">
    <name type="scientific">Sinanodonta woodiana</name>
    <name type="common">Chinese pond mussel</name>
    <name type="synonym">Anodonta woodiana</name>
    <dbReference type="NCBI Taxonomy" id="1069815"/>
    <lineage>
        <taxon>Eukaryota</taxon>
        <taxon>Metazoa</taxon>
        <taxon>Spiralia</taxon>
        <taxon>Lophotrochozoa</taxon>
        <taxon>Mollusca</taxon>
        <taxon>Bivalvia</taxon>
        <taxon>Autobranchia</taxon>
        <taxon>Heteroconchia</taxon>
        <taxon>Palaeoheterodonta</taxon>
        <taxon>Unionida</taxon>
        <taxon>Unionoidea</taxon>
        <taxon>Unionidae</taxon>
        <taxon>Unioninae</taxon>
        <taxon>Sinanodonta</taxon>
    </lineage>
</organism>
<feature type="region of interest" description="Disordered" evidence="1">
    <location>
        <begin position="1018"/>
        <end position="1068"/>
    </location>
</feature>
<feature type="region of interest" description="Disordered" evidence="1">
    <location>
        <begin position="523"/>
        <end position="544"/>
    </location>
</feature>
<feature type="region of interest" description="Disordered" evidence="1">
    <location>
        <begin position="656"/>
        <end position="703"/>
    </location>
</feature>
<feature type="compositionally biased region" description="Polar residues" evidence="1">
    <location>
        <begin position="1269"/>
        <end position="1289"/>
    </location>
</feature>
<feature type="compositionally biased region" description="Basic and acidic residues" evidence="1">
    <location>
        <begin position="115"/>
        <end position="129"/>
    </location>
</feature>
<feature type="compositionally biased region" description="Basic and acidic residues" evidence="1">
    <location>
        <begin position="1492"/>
        <end position="1528"/>
    </location>
</feature>
<dbReference type="EMBL" id="JBJQND010000015">
    <property type="protein sequence ID" value="KAL3853829.1"/>
    <property type="molecule type" value="Genomic_DNA"/>
</dbReference>
<accession>A0ABD3UWK1</accession>
<evidence type="ECO:0000256" key="1">
    <source>
        <dbReference type="SAM" id="MobiDB-lite"/>
    </source>
</evidence>
<comment type="caution">
    <text evidence="2">The sequence shown here is derived from an EMBL/GenBank/DDBJ whole genome shotgun (WGS) entry which is preliminary data.</text>
</comment>
<name>A0ABD3UWK1_SINWO</name>
<feature type="compositionally biased region" description="Acidic residues" evidence="1">
    <location>
        <begin position="1337"/>
        <end position="1347"/>
    </location>
</feature>
<reference evidence="2 3" key="1">
    <citation type="submission" date="2024-11" db="EMBL/GenBank/DDBJ databases">
        <title>Chromosome-level genome assembly of the freshwater bivalve Anodonta woodiana.</title>
        <authorList>
            <person name="Chen X."/>
        </authorList>
    </citation>
    <scope>NUCLEOTIDE SEQUENCE [LARGE SCALE GENOMIC DNA]</scope>
    <source>
        <strain evidence="2">MN2024</strain>
        <tissue evidence="2">Gills</tissue>
    </source>
</reference>
<evidence type="ECO:0000313" key="2">
    <source>
        <dbReference type="EMBL" id="KAL3853829.1"/>
    </source>
</evidence>
<protein>
    <submittedName>
        <fullName evidence="2">Uncharacterized protein</fullName>
    </submittedName>
</protein>
<feature type="compositionally biased region" description="Basic and acidic residues" evidence="1">
    <location>
        <begin position="193"/>
        <end position="210"/>
    </location>
</feature>
<dbReference type="Proteomes" id="UP001634394">
    <property type="component" value="Unassembled WGS sequence"/>
</dbReference>
<sequence length="1552" mass="172242">MDSSDIEHVTEPRDATVSRSLDISISNSPIGFSFDNEAIETLDLADILLNSEPNKPKDLCLSEDAVTDHNSDSLNIKSLSFDENQIIISSEDSDCSESAFIPSEKSSMSGSNKSGKKESVPVMEQKQDKVQISVATDKNSADIDEMSPSSSGNTEITEKCISKSSFLGITKSTKDNDFDEKIIINDKEGVNNGDKRKIQEEQDKQGKEGKSCSGKLGKSHKVVDTMYGSLEKAGSFLEACGMDDQNSSCAEKIAELQEKTLSSDMCLSMNEVTDSNKQPTQVDSSDFQPGSSQLTNNEMEENDQGHSLTGAVGRDHDTEKVSASKQKRREIKQPIIKLADFMLNTSSKTNPEDKKLPNKSKRSWSVKLMAPASSLSKKRIRKEDKEEKITFEEQVSQSIFSEKSRNEKSFLEAETVQVNVSKKKQKAADLRQLENMNEAPALLADDCNSDRLNTKDEVSVKAKVGFSLNGVLSESVSVKSIVSSSSSCTQQHADLNGEENNVDNYDAVNRNMQDESDVQLYSNFQSHHPGSSKHSTPTTKRKIATNTLDLVPIDGKIPTIKLHRMNHPGHLSSHSQTVHENKMAKLRTKDTPGCSGSYDNTQSQHGTQSQTEKRRIPKHSAALGKRNRDVQISDPVSVDGKVPIIKLQRINSLEKQEKGDMPLNMNSLKEPSDSKLRKTNLCPNKGKRKEEKKNPSPCKQSGIDFETSCFESEEEDNIVSKDLLDSLLEKVTADYSLMFGSELNISKEDNKTDGDCIQVMNVESGGLTGALGGPLANMSPIAGPSLLGQSHCFNYVSEQQSSRKIKSDTDLQKKKSDTDKKVRITKRQKTCSSDSNHCNSLQKTMAVKENFNHEQQDVTCNDNSKDLLPKEADGVDPEVEKLIRKLKSSDYRKRKNLEPVVLLTRIDDEDINLIDTSLKGYDLNFSQKKRTDSFAQQHNEKNESSQRQMEFRSPCDSSRRLVVPLERLDSPIKTGNTSRQSVDKKCVKKSSFVNGKHEESIKVEVHASWFEMDNDISGGNIKSKERNSPFKSSSSPVKKVRKDPELNNEVLGTVTEKPNTKTPDSAGVKRKNIHEQVLKPDNMPVNCATCAYLSSPDSRHVKEAYAGKGILNRHVIVAIQRLDSEIDCASVSSLNIKEDRVDQRKKQAKEKKKLKHKKEKHVHCLTEAELDSKSNEMKSMSESDEAWKSNIQCEAGTSGLEKEDAKSLVVKISKVLTKKDSGFKGTSLPKGKCDNQGKDVHLSSEVRVKLEKLDMENTPPPFFSKITHQDSSFVNPETSNGEIDPSSNVLTKDKSEVHCVTTDSGKLLSNQCTGPSGKKSCNTGETLNSSSDLLQQPDDDEDADEITDSNSNNRSGVISLPGNDAELTKTREKSAVRSDQKTRDKGLIPVDSEPESDGAASPFPEPLVDENVNDLAYDINTNTDFNGTEHDEPLIKREKEITSCQLVPETPNVHRSPSDPWPKLSRVTDTMDKSDSSEDTDVSSTLSPQDTNQRKKLLEAYKRRLDTIQDKDYEYENPEPVKKSETRRSLSFSDEGGEEYTIRPGVIILDPR</sequence>
<feature type="region of interest" description="Disordered" evidence="1">
    <location>
        <begin position="1263"/>
        <end position="1289"/>
    </location>
</feature>
<feature type="region of interest" description="Disordered" evidence="1">
    <location>
        <begin position="1449"/>
        <end position="1537"/>
    </location>
</feature>
<feature type="compositionally biased region" description="Polar residues" evidence="1">
    <location>
        <begin position="1305"/>
        <end position="1328"/>
    </location>
</feature>
<dbReference type="EMBL" id="JBJQND010000015">
    <property type="protein sequence ID" value="KAL3853828.1"/>
    <property type="molecule type" value="Genomic_DNA"/>
</dbReference>
<feature type="compositionally biased region" description="Basic and acidic residues" evidence="1">
    <location>
        <begin position="1366"/>
        <end position="1386"/>
    </location>
</feature>
<proteinExistence type="predicted"/>
<keyword evidence="3" id="KW-1185">Reference proteome</keyword>
<feature type="compositionally biased region" description="Low complexity" evidence="1">
    <location>
        <begin position="103"/>
        <end position="113"/>
    </location>
</feature>
<evidence type="ECO:0000313" key="3">
    <source>
        <dbReference type="Proteomes" id="UP001634394"/>
    </source>
</evidence>
<feature type="region of interest" description="Disordered" evidence="1">
    <location>
        <begin position="273"/>
        <end position="328"/>
    </location>
</feature>
<feature type="compositionally biased region" description="Basic and acidic residues" evidence="1">
    <location>
        <begin position="313"/>
        <end position="322"/>
    </location>
</feature>
<feature type="compositionally biased region" description="Polar residues" evidence="1">
    <location>
        <begin position="597"/>
        <end position="610"/>
    </location>
</feature>
<feature type="region of interest" description="Disordered" evidence="1">
    <location>
        <begin position="92"/>
        <end position="129"/>
    </location>
</feature>
<gene>
    <name evidence="2" type="ORF">ACJMK2_017330</name>
</gene>
<feature type="compositionally biased region" description="Polar residues" evidence="1">
    <location>
        <begin position="273"/>
        <end position="297"/>
    </location>
</feature>
<feature type="region of interest" description="Disordered" evidence="1">
    <location>
        <begin position="587"/>
        <end position="630"/>
    </location>
</feature>
<feature type="region of interest" description="Disordered" evidence="1">
    <location>
        <begin position="193"/>
        <end position="218"/>
    </location>
</feature>
<feature type="region of interest" description="Disordered" evidence="1">
    <location>
        <begin position="932"/>
        <end position="956"/>
    </location>
</feature>
<feature type="region of interest" description="Disordered" evidence="1">
    <location>
        <begin position="1305"/>
        <end position="1408"/>
    </location>
</feature>